<dbReference type="InterPro" id="IPR027417">
    <property type="entry name" value="P-loop_NTPase"/>
</dbReference>
<protein>
    <submittedName>
        <fullName evidence="7">ABC transporter ATP-binding protein</fullName>
    </submittedName>
</protein>
<dbReference type="Gene3D" id="3.40.50.300">
    <property type="entry name" value="P-loop containing nucleotide triphosphate hydrolases"/>
    <property type="match status" value="1"/>
</dbReference>
<dbReference type="EMBL" id="BAAAWD010000006">
    <property type="protein sequence ID" value="GAA3003266.1"/>
    <property type="molecule type" value="Genomic_DNA"/>
</dbReference>
<evidence type="ECO:0000256" key="5">
    <source>
        <dbReference type="ARBA" id="ARBA00023251"/>
    </source>
</evidence>
<accession>A0ABP6KFS0</accession>
<evidence type="ECO:0000313" key="7">
    <source>
        <dbReference type="EMBL" id="GAA3003266.1"/>
    </source>
</evidence>
<gene>
    <name evidence="7" type="ORF">GCM10017559_25800</name>
</gene>
<dbReference type="SMART" id="SM00382">
    <property type="entry name" value="AAA"/>
    <property type="match status" value="1"/>
</dbReference>
<keyword evidence="2" id="KW-0813">Transport</keyword>
<comment type="caution">
    <text evidence="7">The sequence shown here is derived from an EMBL/GenBank/DDBJ whole genome shotgun (WGS) entry which is preliminary data.</text>
</comment>
<evidence type="ECO:0000313" key="8">
    <source>
        <dbReference type="Proteomes" id="UP001499930"/>
    </source>
</evidence>
<dbReference type="InterPro" id="IPR050763">
    <property type="entry name" value="ABC_transporter_ATP-binding"/>
</dbReference>
<evidence type="ECO:0000256" key="2">
    <source>
        <dbReference type="ARBA" id="ARBA00022448"/>
    </source>
</evidence>
<dbReference type="PROSITE" id="PS00211">
    <property type="entry name" value="ABC_TRANSPORTER_1"/>
    <property type="match status" value="1"/>
</dbReference>
<keyword evidence="3" id="KW-0547">Nucleotide-binding</keyword>
<dbReference type="SUPFAM" id="SSF52540">
    <property type="entry name" value="P-loop containing nucleoside triphosphate hydrolases"/>
    <property type="match status" value="1"/>
</dbReference>
<comment type="subcellular location">
    <subcellularLocation>
        <location evidence="1">Cell membrane</location>
        <topology evidence="1">Peripheral membrane protein</topology>
    </subcellularLocation>
</comment>
<feature type="domain" description="ABC transporter" evidence="6">
    <location>
        <begin position="35"/>
        <end position="259"/>
    </location>
</feature>
<keyword evidence="4 7" id="KW-0067">ATP-binding</keyword>
<sequence>MRSLRERHVRVVTWPHCPVGAVADGIDGMSSTPVIDVERLNLTYGDFHAVKDLSFQVRPGELYALLGTNGAGKTSVLETVEGHRRATSGTVRVFGRSPHDRRAVRPRTGIMLQESGFSPDLTVRESVRLIGALTRRTDTVERVLGVVNLTRKAGTTVAQLSGGEKRRLDFATAVYGTPELIFLDEPTTGLDIRSRDDLWDTVGRLREAGSTVVLTTHYLEEAQQHADRIGLMHGGTLHREGTVSELTQAMPATIRFSLPVPAPAVPLPLPAVRDGDGTFLVETFGLQKDLHVLLGWAQEHSVELRGLQAGPTRLDDVFRAIGNG</sequence>
<keyword evidence="8" id="KW-1185">Reference proteome</keyword>
<dbReference type="Proteomes" id="UP001499930">
    <property type="component" value="Unassembled WGS sequence"/>
</dbReference>
<evidence type="ECO:0000256" key="1">
    <source>
        <dbReference type="ARBA" id="ARBA00004202"/>
    </source>
</evidence>
<name>A0ABP6KFS0_9ACTN</name>
<dbReference type="CDD" id="cd03230">
    <property type="entry name" value="ABC_DR_subfamily_A"/>
    <property type="match status" value="1"/>
</dbReference>
<evidence type="ECO:0000259" key="6">
    <source>
        <dbReference type="PROSITE" id="PS50893"/>
    </source>
</evidence>
<dbReference type="InterPro" id="IPR017871">
    <property type="entry name" value="ABC_transporter-like_CS"/>
</dbReference>
<dbReference type="InterPro" id="IPR003439">
    <property type="entry name" value="ABC_transporter-like_ATP-bd"/>
</dbReference>
<dbReference type="PANTHER" id="PTHR42711:SF17">
    <property type="entry name" value="ABC TRANSPORTER ATP-BINDING PROTEIN"/>
    <property type="match status" value="1"/>
</dbReference>
<evidence type="ECO:0000256" key="4">
    <source>
        <dbReference type="ARBA" id="ARBA00022840"/>
    </source>
</evidence>
<reference evidence="8" key="1">
    <citation type="journal article" date="2019" name="Int. J. Syst. Evol. Microbiol.">
        <title>The Global Catalogue of Microorganisms (GCM) 10K type strain sequencing project: providing services to taxonomists for standard genome sequencing and annotation.</title>
        <authorList>
            <consortium name="The Broad Institute Genomics Platform"/>
            <consortium name="The Broad Institute Genome Sequencing Center for Infectious Disease"/>
            <person name="Wu L."/>
            <person name="Ma J."/>
        </authorList>
    </citation>
    <scope>NUCLEOTIDE SEQUENCE [LARGE SCALE GENOMIC DNA]</scope>
    <source>
        <strain evidence="8">JCM 3106</strain>
    </source>
</reference>
<keyword evidence="5" id="KW-0046">Antibiotic resistance</keyword>
<dbReference type="GO" id="GO:0005524">
    <property type="term" value="F:ATP binding"/>
    <property type="evidence" value="ECO:0007669"/>
    <property type="project" value="UniProtKB-KW"/>
</dbReference>
<organism evidence="7 8">
    <name type="scientific">Streptosporangium longisporum</name>
    <dbReference type="NCBI Taxonomy" id="46187"/>
    <lineage>
        <taxon>Bacteria</taxon>
        <taxon>Bacillati</taxon>
        <taxon>Actinomycetota</taxon>
        <taxon>Actinomycetes</taxon>
        <taxon>Streptosporangiales</taxon>
        <taxon>Streptosporangiaceae</taxon>
        <taxon>Streptosporangium</taxon>
    </lineage>
</organism>
<dbReference type="InterPro" id="IPR003593">
    <property type="entry name" value="AAA+_ATPase"/>
</dbReference>
<dbReference type="PROSITE" id="PS50893">
    <property type="entry name" value="ABC_TRANSPORTER_2"/>
    <property type="match status" value="1"/>
</dbReference>
<proteinExistence type="predicted"/>
<dbReference type="PANTHER" id="PTHR42711">
    <property type="entry name" value="ABC TRANSPORTER ATP-BINDING PROTEIN"/>
    <property type="match status" value="1"/>
</dbReference>
<evidence type="ECO:0000256" key="3">
    <source>
        <dbReference type="ARBA" id="ARBA00022741"/>
    </source>
</evidence>
<dbReference type="Pfam" id="PF00005">
    <property type="entry name" value="ABC_tran"/>
    <property type="match status" value="1"/>
</dbReference>